<dbReference type="InterPro" id="IPR013785">
    <property type="entry name" value="Aldolase_TIM"/>
</dbReference>
<comment type="cofactor">
    <cofactor evidence="1">
        <name>FMN</name>
        <dbReference type="ChEBI" id="CHEBI:58210"/>
    </cofactor>
</comment>
<dbReference type="EMBL" id="JAIZAY010000006">
    <property type="protein sequence ID" value="KAJ8040079.1"/>
    <property type="molecule type" value="Genomic_DNA"/>
</dbReference>
<evidence type="ECO:0000256" key="2">
    <source>
        <dbReference type="ARBA" id="ARBA00023002"/>
    </source>
</evidence>
<organism evidence="4 5">
    <name type="scientific">Holothuria leucospilota</name>
    <name type="common">Black long sea cucumber</name>
    <name type="synonym">Mertensiothuria leucospilota</name>
    <dbReference type="NCBI Taxonomy" id="206669"/>
    <lineage>
        <taxon>Eukaryota</taxon>
        <taxon>Metazoa</taxon>
        <taxon>Echinodermata</taxon>
        <taxon>Eleutherozoa</taxon>
        <taxon>Echinozoa</taxon>
        <taxon>Holothuroidea</taxon>
        <taxon>Aspidochirotacea</taxon>
        <taxon>Aspidochirotida</taxon>
        <taxon>Holothuriidae</taxon>
        <taxon>Holothuria</taxon>
    </lineage>
</organism>
<comment type="caution">
    <text evidence="4">The sequence shown here is derived from an EMBL/GenBank/DDBJ whole genome shotgun (WGS) entry which is preliminary data.</text>
</comment>
<proteinExistence type="predicted"/>
<dbReference type="SUPFAM" id="SSF51395">
    <property type="entry name" value="FMN-linked oxidoreductases"/>
    <property type="match status" value="1"/>
</dbReference>
<accession>A0A9Q1HBK6</accession>
<dbReference type="GO" id="GO:0001561">
    <property type="term" value="P:fatty acid alpha-oxidation"/>
    <property type="evidence" value="ECO:0007669"/>
    <property type="project" value="TreeGrafter"/>
</dbReference>
<dbReference type="Proteomes" id="UP001152320">
    <property type="component" value="Chromosome 6"/>
</dbReference>
<dbReference type="OrthoDB" id="25826at2759"/>
<dbReference type="Pfam" id="PF01070">
    <property type="entry name" value="FMN_dh"/>
    <property type="match status" value="1"/>
</dbReference>
<dbReference type="GO" id="GO:0005782">
    <property type="term" value="C:peroxisomal matrix"/>
    <property type="evidence" value="ECO:0007669"/>
    <property type="project" value="TreeGrafter"/>
</dbReference>
<evidence type="ECO:0000313" key="5">
    <source>
        <dbReference type="Proteomes" id="UP001152320"/>
    </source>
</evidence>
<dbReference type="InterPro" id="IPR000262">
    <property type="entry name" value="FMN-dep_DH"/>
</dbReference>
<evidence type="ECO:0000259" key="3">
    <source>
        <dbReference type="PROSITE" id="PS51349"/>
    </source>
</evidence>
<evidence type="ECO:0000256" key="1">
    <source>
        <dbReference type="ARBA" id="ARBA00001917"/>
    </source>
</evidence>
<keyword evidence="5" id="KW-1185">Reference proteome</keyword>
<dbReference type="AlphaFoldDB" id="A0A9Q1HBK6"/>
<protein>
    <submittedName>
        <fullName evidence="4">Hydroxyacid oxidase 1</fullName>
    </submittedName>
</protein>
<reference evidence="4" key="1">
    <citation type="submission" date="2021-10" db="EMBL/GenBank/DDBJ databases">
        <title>Tropical sea cucumber genome reveals ecological adaptation and Cuvierian tubules defense mechanism.</title>
        <authorList>
            <person name="Chen T."/>
        </authorList>
    </citation>
    <scope>NUCLEOTIDE SEQUENCE</scope>
    <source>
        <strain evidence="4">Nanhai2018</strain>
        <tissue evidence="4">Muscle</tissue>
    </source>
</reference>
<evidence type="ECO:0000313" key="4">
    <source>
        <dbReference type="EMBL" id="KAJ8040079.1"/>
    </source>
</evidence>
<dbReference type="InterPro" id="IPR037396">
    <property type="entry name" value="FMN_HAD"/>
</dbReference>
<sequence length="82" mass="9225">MIVSSFAQVSLEDTVRAAPSAKLWMQLYLFKDRRNTENLVRRAEKLGVKALVVTVDSPCFGMCDRGFTDKASTVPDFTLPKR</sequence>
<keyword evidence="2" id="KW-0560">Oxidoreductase</keyword>
<name>A0A9Q1HBK6_HOLLE</name>
<dbReference type="PROSITE" id="PS51349">
    <property type="entry name" value="FMN_HYDROXY_ACID_DH_2"/>
    <property type="match status" value="1"/>
</dbReference>
<dbReference type="Gene3D" id="3.20.20.70">
    <property type="entry name" value="Aldolase class I"/>
    <property type="match status" value="1"/>
</dbReference>
<gene>
    <name evidence="4" type="ORF">HOLleu_14272</name>
</gene>
<dbReference type="PANTHER" id="PTHR10578">
    <property type="entry name" value="S -2-HYDROXY-ACID OXIDASE-RELATED"/>
    <property type="match status" value="1"/>
</dbReference>
<dbReference type="PANTHER" id="PTHR10578:SF149">
    <property type="entry name" value="2-HYDROXYACID OXIDASE 2"/>
    <property type="match status" value="1"/>
</dbReference>
<dbReference type="GO" id="GO:0003973">
    <property type="term" value="F:(S)-2-hydroxy-acid oxidase activity"/>
    <property type="evidence" value="ECO:0007669"/>
    <property type="project" value="TreeGrafter"/>
</dbReference>
<feature type="domain" description="FMN hydroxy acid dehydrogenase" evidence="3">
    <location>
        <begin position="1"/>
        <end position="82"/>
    </location>
</feature>